<dbReference type="EMBL" id="CP017831">
    <property type="protein sequence ID" value="AOZ96488.1"/>
    <property type="molecule type" value="Genomic_DNA"/>
</dbReference>
<sequence>MGKNVLSVGSMTLGMVGTNCYFVFKEEADCNDEKTKHVILFDPADRGRKIYDTLTENGLVVDLILLTHGHFDHIGGVDEIKKLTGAPVGCYEKEMALCNDPYLNLSNDFGMHLKVMPDKLYKDGDIIEAAGMSCKLIFTPGHTSGSCCYYFEEGHILISGDTLFEESVGRTDFPTSSTSDLVRSINDKLFVLPEETIVYPGHGDITTIKHEMMYNPFCRF</sequence>
<gene>
    <name evidence="6" type="ORF">bhn_I1455</name>
</gene>
<dbReference type="PANTHER" id="PTHR46233:SF3">
    <property type="entry name" value="HYDROXYACYLGLUTATHIONE HYDROLASE GLOC"/>
    <property type="match status" value="1"/>
</dbReference>
<dbReference type="Pfam" id="PF00753">
    <property type="entry name" value="Lactamase_B"/>
    <property type="match status" value="1"/>
</dbReference>
<dbReference type="Proteomes" id="UP000179284">
    <property type="component" value="Chromosome I"/>
</dbReference>
<keyword evidence="3 6" id="KW-0378">Hydrolase</keyword>
<proteinExistence type="predicted"/>
<evidence type="ECO:0000313" key="6">
    <source>
        <dbReference type="EMBL" id="AOZ96488.1"/>
    </source>
</evidence>
<dbReference type="KEGG" id="bhu:bhn_I1455"/>
<keyword evidence="4" id="KW-0862">Zinc</keyword>
<evidence type="ECO:0000256" key="4">
    <source>
        <dbReference type="ARBA" id="ARBA00022833"/>
    </source>
</evidence>
<protein>
    <submittedName>
        <fullName evidence="6">Metallo-beta-lactamase superfamily hydrolase</fullName>
    </submittedName>
</protein>
<evidence type="ECO:0000256" key="2">
    <source>
        <dbReference type="ARBA" id="ARBA00022723"/>
    </source>
</evidence>
<dbReference type="RefSeq" id="WP_071176173.1">
    <property type="nucleotide sequence ID" value="NZ_CP017831.1"/>
</dbReference>
<name>A0A1D9P1K7_9FIRM</name>
<keyword evidence="7" id="KW-1185">Reference proteome</keyword>
<dbReference type="Gene3D" id="3.60.15.10">
    <property type="entry name" value="Ribonuclease Z/Hydroxyacylglutathione hydrolase-like"/>
    <property type="match status" value="1"/>
</dbReference>
<accession>A0A1D9P1K7</accession>
<dbReference type="AlphaFoldDB" id="A0A1D9P1K7"/>
<dbReference type="SUPFAM" id="SSF56281">
    <property type="entry name" value="Metallo-hydrolase/oxidoreductase"/>
    <property type="match status" value="1"/>
</dbReference>
<dbReference type="SMART" id="SM00849">
    <property type="entry name" value="Lactamase_B"/>
    <property type="match status" value="1"/>
</dbReference>
<comment type="cofactor">
    <cofactor evidence="1">
        <name>Zn(2+)</name>
        <dbReference type="ChEBI" id="CHEBI:29105"/>
    </cofactor>
</comment>
<dbReference type="GO" id="GO:0046872">
    <property type="term" value="F:metal ion binding"/>
    <property type="evidence" value="ECO:0007669"/>
    <property type="project" value="UniProtKB-KW"/>
</dbReference>
<dbReference type="GO" id="GO:0016787">
    <property type="term" value="F:hydrolase activity"/>
    <property type="evidence" value="ECO:0007669"/>
    <property type="project" value="UniProtKB-KW"/>
</dbReference>
<evidence type="ECO:0000259" key="5">
    <source>
        <dbReference type="SMART" id="SM00849"/>
    </source>
</evidence>
<feature type="domain" description="Metallo-beta-lactamase" evidence="5">
    <location>
        <begin position="17"/>
        <end position="202"/>
    </location>
</feature>
<dbReference type="InterPro" id="IPR051453">
    <property type="entry name" value="MBL_Glyoxalase_II"/>
</dbReference>
<dbReference type="InterPro" id="IPR036866">
    <property type="entry name" value="RibonucZ/Hydroxyglut_hydro"/>
</dbReference>
<evidence type="ECO:0000256" key="3">
    <source>
        <dbReference type="ARBA" id="ARBA00022801"/>
    </source>
</evidence>
<dbReference type="InterPro" id="IPR001279">
    <property type="entry name" value="Metallo-B-lactamas"/>
</dbReference>
<dbReference type="PANTHER" id="PTHR46233">
    <property type="entry name" value="HYDROXYACYLGLUTATHIONE HYDROLASE GLOC"/>
    <property type="match status" value="1"/>
</dbReference>
<evidence type="ECO:0000313" key="7">
    <source>
        <dbReference type="Proteomes" id="UP000179284"/>
    </source>
</evidence>
<reference evidence="7" key="1">
    <citation type="submission" date="2016-10" db="EMBL/GenBank/DDBJ databases">
        <title>The complete genome sequence of the rumen bacterium Butyrivibrio hungatei MB2003.</title>
        <authorList>
            <person name="Palevich N."/>
            <person name="Kelly W.J."/>
            <person name="Leahy S.C."/>
            <person name="Altermann E."/>
            <person name="Rakonjac J."/>
            <person name="Attwood G.T."/>
        </authorList>
    </citation>
    <scope>NUCLEOTIDE SEQUENCE [LARGE SCALE GENOMIC DNA]</scope>
    <source>
        <strain evidence="7">MB2003</strain>
    </source>
</reference>
<keyword evidence="2" id="KW-0479">Metal-binding</keyword>
<dbReference type="CDD" id="cd06262">
    <property type="entry name" value="metallo-hydrolase-like_MBL-fold"/>
    <property type="match status" value="1"/>
</dbReference>
<organism evidence="6 7">
    <name type="scientific">Butyrivibrio hungatei</name>
    <dbReference type="NCBI Taxonomy" id="185008"/>
    <lineage>
        <taxon>Bacteria</taxon>
        <taxon>Bacillati</taxon>
        <taxon>Bacillota</taxon>
        <taxon>Clostridia</taxon>
        <taxon>Lachnospirales</taxon>
        <taxon>Lachnospiraceae</taxon>
        <taxon>Butyrivibrio</taxon>
    </lineage>
</organism>
<evidence type="ECO:0000256" key="1">
    <source>
        <dbReference type="ARBA" id="ARBA00001947"/>
    </source>
</evidence>